<dbReference type="Proteomes" id="UP000568877">
    <property type="component" value="Unassembled WGS sequence"/>
</dbReference>
<protein>
    <submittedName>
        <fullName evidence="1">Uncharacterized protein</fullName>
    </submittedName>
</protein>
<evidence type="ECO:0000313" key="2">
    <source>
        <dbReference type="Proteomes" id="UP000568877"/>
    </source>
</evidence>
<proteinExistence type="predicted"/>
<gene>
    <name evidence="1" type="ORF">HKBW3S42_00415</name>
</gene>
<comment type="caution">
    <text evidence="1">The sequence shown here is derived from an EMBL/GenBank/DDBJ whole genome shotgun (WGS) entry which is preliminary data.</text>
</comment>
<name>A0A6V8PJ10_9ACTN</name>
<dbReference type="AlphaFoldDB" id="A0A6V8PJ10"/>
<reference evidence="1 2" key="1">
    <citation type="journal article" date="2020" name="Front. Microbiol.">
        <title>Single-cell genomics of novel Actinobacteria with the Wood-Ljungdahl pathway discovered in a serpentinizing system.</title>
        <authorList>
            <person name="Merino N."/>
            <person name="Kawai M."/>
            <person name="Boyd E.S."/>
            <person name="Colman D.R."/>
            <person name="McGlynn S.E."/>
            <person name="Nealson K.H."/>
            <person name="Kurokawa K."/>
            <person name="Hongoh Y."/>
        </authorList>
    </citation>
    <scope>NUCLEOTIDE SEQUENCE [LARGE SCALE GENOMIC DNA]</scope>
    <source>
        <strain evidence="1 2">S42</strain>
    </source>
</reference>
<evidence type="ECO:0000313" key="1">
    <source>
        <dbReference type="EMBL" id="GFP32110.1"/>
    </source>
</evidence>
<organism evidence="1 2">
    <name type="scientific">Candidatus Hakubella thermalkaliphila</name>
    <dbReference type="NCBI Taxonomy" id="2754717"/>
    <lineage>
        <taxon>Bacteria</taxon>
        <taxon>Bacillati</taxon>
        <taxon>Actinomycetota</taxon>
        <taxon>Actinomycetota incertae sedis</taxon>
        <taxon>Candidatus Hakubellales</taxon>
        <taxon>Candidatus Hakubellaceae</taxon>
        <taxon>Candidatus Hakubella</taxon>
    </lineage>
</organism>
<accession>A0A6V8PJ10</accession>
<sequence>MDKKVDEWLREEIEKRILSVCGDNKRLPCSLARGIAEELEVKPVIVGKIADQLGIKISACELGCF</sequence>
<dbReference type="EMBL" id="BLSA01000033">
    <property type="protein sequence ID" value="GFP32110.1"/>
    <property type="molecule type" value="Genomic_DNA"/>
</dbReference>